<name>A0A0N4VBD1_ENTVE</name>
<comment type="caution">
    <text evidence="3">Lacks conserved residue(s) required for the propagation of feature annotation.</text>
</comment>
<feature type="disulfide bond" evidence="3">
    <location>
        <begin position="56"/>
        <end position="74"/>
    </location>
</feature>
<dbReference type="InterPro" id="IPR023415">
    <property type="entry name" value="LDLR_class-A_CS"/>
</dbReference>
<reference evidence="4 5" key="2">
    <citation type="submission" date="2018-10" db="EMBL/GenBank/DDBJ databases">
        <authorList>
            <consortium name="Pathogen Informatics"/>
        </authorList>
    </citation>
    <scope>NUCLEOTIDE SEQUENCE [LARGE SCALE GENOMIC DNA]</scope>
</reference>
<evidence type="ECO:0000313" key="6">
    <source>
        <dbReference type="WBParaSite" id="EVEC_0000783501-mRNA-1"/>
    </source>
</evidence>
<evidence type="ECO:0000256" key="2">
    <source>
        <dbReference type="ARBA" id="ARBA00023180"/>
    </source>
</evidence>
<dbReference type="InterPro" id="IPR036179">
    <property type="entry name" value="Ig-like_dom_sf"/>
</dbReference>
<dbReference type="InterPro" id="IPR002172">
    <property type="entry name" value="LDrepeatLR_classA_rpt"/>
</dbReference>
<protein>
    <submittedName>
        <fullName evidence="6">Low-density lipoprotein receptor domain class A</fullName>
    </submittedName>
</protein>
<dbReference type="CDD" id="cd00112">
    <property type="entry name" value="LDLa"/>
    <property type="match status" value="1"/>
</dbReference>
<dbReference type="Gene3D" id="2.60.40.10">
    <property type="entry name" value="Immunoglobulins"/>
    <property type="match status" value="1"/>
</dbReference>
<dbReference type="InterPro" id="IPR013783">
    <property type="entry name" value="Ig-like_fold"/>
</dbReference>
<dbReference type="OrthoDB" id="10066840at2759"/>
<dbReference type="SMART" id="SM00192">
    <property type="entry name" value="LDLa"/>
    <property type="match status" value="1"/>
</dbReference>
<dbReference type="FunFam" id="4.10.400.10:FF:000065">
    <property type="entry name" value="Transmembrane protease serine 7"/>
    <property type="match status" value="1"/>
</dbReference>
<dbReference type="WBParaSite" id="EVEC_0000783501-mRNA-1">
    <property type="protein sequence ID" value="EVEC_0000783501-mRNA-1"/>
    <property type="gene ID" value="EVEC_0000783501"/>
</dbReference>
<proteinExistence type="predicted"/>
<dbReference type="EMBL" id="UXUI01008870">
    <property type="protein sequence ID" value="VDD92568.1"/>
    <property type="molecule type" value="Genomic_DNA"/>
</dbReference>
<dbReference type="SUPFAM" id="SSF48726">
    <property type="entry name" value="Immunoglobulin"/>
    <property type="match status" value="1"/>
</dbReference>
<gene>
    <name evidence="4" type="ORF">EVEC_LOCUS7319</name>
</gene>
<evidence type="ECO:0000256" key="1">
    <source>
        <dbReference type="ARBA" id="ARBA00023157"/>
    </source>
</evidence>
<evidence type="ECO:0000313" key="5">
    <source>
        <dbReference type="Proteomes" id="UP000274131"/>
    </source>
</evidence>
<dbReference type="Gene3D" id="4.10.400.10">
    <property type="entry name" value="Low-density Lipoprotein Receptor"/>
    <property type="match status" value="1"/>
</dbReference>
<dbReference type="PROSITE" id="PS50068">
    <property type="entry name" value="LDLRA_2"/>
    <property type="match status" value="1"/>
</dbReference>
<keyword evidence="1 3" id="KW-1015">Disulfide bond</keyword>
<accession>A0A0N4VBD1</accession>
<organism evidence="6">
    <name type="scientific">Enterobius vermicularis</name>
    <name type="common">Human pinworm</name>
    <dbReference type="NCBI Taxonomy" id="51028"/>
    <lineage>
        <taxon>Eukaryota</taxon>
        <taxon>Metazoa</taxon>
        <taxon>Ecdysozoa</taxon>
        <taxon>Nematoda</taxon>
        <taxon>Chromadorea</taxon>
        <taxon>Rhabditida</taxon>
        <taxon>Spirurina</taxon>
        <taxon>Oxyuridomorpha</taxon>
        <taxon>Oxyuroidea</taxon>
        <taxon>Oxyuridae</taxon>
        <taxon>Enterobius</taxon>
    </lineage>
</organism>
<reference evidence="6" key="1">
    <citation type="submission" date="2017-02" db="UniProtKB">
        <authorList>
            <consortium name="WormBaseParasite"/>
        </authorList>
    </citation>
    <scope>IDENTIFICATION</scope>
</reference>
<keyword evidence="2" id="KW-0325">Glycoprotein</keyword>
<dbReference type="InterPro" id="IPR036055">
    <property type="entry name" value="LDL_receptor-like_sf"/>
</dbReference>
<feature type="disulfide bond" evidence="3">
    <location>
        <begin position="49"/>
        <end position="61"/>
    </location>
</feature>
<dbReference type="AlphaFoldDB" id="A0A0N4VBD1"/>
<evidence type="ECO:0000313" key="4">
    <source>
        <dbReference type="EMBL" id="VDD92568.1"/>
    </source>
</evidence>
<keyword evidence="5" id="KW-1185">Reference proteome</keyword>
<dbReference type="SUPFAM" id="SSF57424">
    <property type="entry name" value="LDL receptor-like module"/>
    <property type="match status" value="1"/>
</dbReference>
<dbReference type="PROSITE" id="PS01209">
    <property type="entry name" value="LDLRA_1"/>
    <property type="match status" value="1"/>
</dbReference>
<dbReference type="Pfam" id="PF00057">
    <property type="entry name" value="Ldl_recept_a"/>
    <property type="match status" value="1"/>
</dbReference>
<sequence length="224" mass="25656">MLKIYHASSLLGTVSVGDKRDEIISWVFSTLHSFTQPSESDPYECLNHCITPNFQCHNGRCVARSKLCDGINDCGDASDESIVQVCKMWPKIRVAQPFVRAKAGNKLWLTALVPHLTDSFQVSWYVLHESSKQKGDCFEEKYIGTGTNITDKEEFQKISLHHQDDHYSLELDECRPEDAGEYQIRIEPNFDYLDKLAGQHKYSKNAFYIKKPTYSQTVINVKII</sequence>
<dbReference type="STRING" id="51028.A0A0N4VBD1"/>
<dbReference type="Proteomes" id="UP000274131">
    <property type="component" value="Unassembled WGS sequence"/>
</dbReference>
<evidence type="ECO:0000256" key="3">
    <source>
        <dbReference type="PROSITE-ProRule" id="PRU00124"/>
    </source>
</evidence>